<name>A0A420XV00_9ACTN</name>
<evidence type="ECO:0000259" key="3">
    <source>
        <dbReference type="Pfam" id="PF08378"/>
    </source>
</evidence>
<protein>
    <submittedName>
        <fullName evidence="4">Nuclease-like protein</fullName>
    </submittedName>
</protein>
<accession>A0A420XV00</accession>
<keyword evidence="2" id="KW-1133">Transmembrane helix</keyword>
<evidence type="ECO:0000313" key="4">
    <source>
        <dbReference type="EMBL" id="RKS80570.1"/>
    </source>
</evidence>
<sequence>MERRKARRSSWLDKRLRAHRWDLLGTAPSWAPHVGGLWLVVAASTLLAPPLARSFLLGSWTTIGVAGGWLMLALADGSLLARLARTLEEQVGDELRRAPGVYAVISGLPFEGLDVDHVVLARGGIAALEVKYLHTPGRTAQLRDVYGLAAKLGQTTTAARKISLFLRPAGVETVRPVLYSPAPAHPTCPPPASSTGASTSSPGTTATPGCPS</sequence>
<gene>
    <name evidence="4" type="ORF">CLV35_1008</name>
</gene>
<dbReference type="Pfam" id="PF08378">
    <property type="entry name" value="NERD"/>
    <property type="match status" value="1"/>
</dbReference>
<dbReference type="RefSeq" id="WP_121192248.1">
    <property type="nucleotide sequence ID" value="NZ_RBWV01000009.1"/>
</dbReference>
<keyword evidence="5" id="KW-1185">Reference proteome</keyword>
<evidence type="ECO:0000256" key="1">
    <source>
        <dbReference type="SAM" id="MobiDB-lite"/>
    </source>
</evidence>
<feature type="domain" description="NERD" evidence="3">
    <location>
        <begin position="88"/>
        <end position="134"/>
    </location>
</feature>
<keyword evidence="2" id="KW-0812">Transmembrane</keyword>
<dbReference type="OrthoDB" id="5193418at2"/>
<dbReference type="InterPro" id="IPR011528">
    <property type="entry name" value="NERD"/>
</dbReference>
<evidence type="ECO:0000313" key="5">
    <source>
        <dbReference type="Proteomes" id="UP000281955"/>
    </source>
</evidence>
<reference evidence="4 5" key="1">
    <citation type="submission" date="2018-10" db="EMBL/GenBank/DDBJ databases">
        <title>Genomic Encyclopedia of Archaeal and Bacterial Type Strains, Phase II (KMG-II): from individual species to whole genera.</title>
        <authorList>
            <person name="Goeker M."/>
        </authorList>
    </citation>
    <scope>NUCLEOTIDE SEQUENCE [LARGE SCALE GENOMIC DNA]</scope>
    <source>
        <strain evidence="4 5">RP-AC37</strain>
    </source>
</reference>
<comment type="caution">
    <text evidence="4">The sequence shown here is derived from an EMBL/GenBank/DDBJ whole genome shotgun (WGS) entry which is preliminary data.</text>
</comment>
<dbReference type="InParanoid" id="A0A420XV00"/>
<proteinExistence type="predicted"/>
<dbReference type="AlphaFoldDB" id="A0A420XV00"/>
<feature type="region of interest" description="Disordered" evidence="1">
    <location>
        <begin position="185"/>
        <end position="212"/>
    </location>
</feature>
<feature type="compositionally biased region" description="Low complexity" evidence="1">
    <location>
        <begin position="193"/>
        <end position="212"/>
    </location>
</feature>
<dbReference type="Proteomes" id="UP000281955">
    <property type="component" value="Unassembled WGS sequence"/>
</dbReference>
<feature type="transmembrane region" description="Helical" evidence="2">
    <location>
        <begin position="21"/>
        <end position="43"/>
    </location>
</feature>
<evidence type="ECO:0000256" key="2">
    <source>
        <dbReference type="SAM" id="Phobius"/>
    </source>
</evidence>
<keyword evidence="2" id="KW-0472">Membrane</keyword>
<dbReference type="EMBL" id="RBWV01000009">
    <property type="protein sequence ID" value="RKS80570.1"/>
    <property type="molecule type" value="Genomic_DNA"/>
</dbReference>
<organism evidence="4 5">
    <name type="scientific">Motilibacter peucedani</name>
    <dbReference type="NCBI Taxonomy" id="598650"/>
    <lineage>
        <taxon>Bacteria</taxon>
        <taxon>Bacillati</taxon>
        <taxon>Actinomycetota</taxon>
        <taxon>Actinomycetes</taxon>
        <taxon>Motilibacterales</taxon>
        <taxon>Motilibacteraceae</taxon>
        <taxon>Motilibacter</taxon>
    </lineage>
</organism>
<feature type="transmembrane region" description="Helical" evidence="2">
    <location>
        <begin position="55"/>
        <end position="75"/>
    </location>
</feature>